<dbReference type="PANTHER" id="PTHR48041:SF1">
    <property type="entry name" value="ABC TRANSPORTER G FAMILY MEMBER 24"/>
    <property type="match status" value="1"/>
</dbReference>
<keyword evidence="7 9" id="KW-1133">Transmembrane helix</keyword>
<dbReference type="EMBL" id="JAGKQH010000015">
    <property type="protein sequence ID" value="KAG6578770.1"/>
    <property type="molecule type" value="Genomic_DNA"/>
</dbReference>
<dbReference type="InterPro" id="IPR003439">
    <property type="entry name" value="ABC_transporter-like_ATP-bd"/>
</dbReference>
<dbReference type="AlphaFoldDB" id="A0AAV6MCX0"/>
<dbReference type="SMART" id="SM00382">
    <property type="entry name" value="AAA"/>
    <property type="match status" value="1"/>
</dbReference>
<evidence type="ECO:0000256" key="5">
    <source>
        <dbReference type="ARBA" id="ARBA00022741"/>
    </source>
</evidence>
<keyword evidence="10" id="KW-0732">Signal</keyword>
<evidence type="ECO:0000313" key="12">
    <source>
        <dbReference type="EMBL" id="KAG6578770.1"/>
    </source>
</evidence>
<dbReference type="Proteomes" id="UP000685013">
    <property type="component" value="Chromosome 15"/>
</dbReference>
<keyword evidence="6" id="KW-0067">ATP-binding</keyword>
<evidence type="ECO:0000256" key="8">
    <source>
        <dbReference type="ARBA" id="ARBA00023136"/>
    </source>
</evidence>
<evidence type="ECO:0000259" key="11">
    <source>
        <dbReference type="PROSITE" id="PS50893"/>
    </source>
</evidence>
<sequence length="1138" mass="126492">MKNMKNTRISFTFMAVLLVGLSWEQFVLGQNQLASPAALPFILSMANAQLSNLSSIINAELSSHFRFCSRDTDVDWNRAFNFSSNLDFLSSCLQKMNGQRLCTAAEIKFYFDSIILQAPPTASTASFLQLKLNNNCNLTSWASGCEPGWACSVGPDQLVDLTNSQQIPSRMHDCQACCEGFFCPKGLTCMIPCPLGAYCPLAKLNETTGVCEPYLYQLPPGRPNHTCGGANMWADVGRSGEIFCSDGSFCPSTTQKIPCDNGHYCRKGSTSQNSKCDTKFHILARSNLYFFSSIYSTGRIAGCFKLTSCDANTANQNIHAYGVILLVGLGTMLLIIYNFSDQVLAARERRLAKSREAAANSAKTTAKAQQRWKAAKKAAMKHASGLQVQLSRKFSRVKSSDTEQFKILDQSKSDMDDDLSTSYSHIPTTSSTSSMPIEGRTDSQTDHMGMIPEIEEDHDDHEGLHIETRNEKGIKKHVPKGKHSSTHSQMFQHAYMQLEKEKVQQQENQNLTFSSVIKMATNPENKRRPPIEVSFKDLNLTLKTKNKHLLRCVTGNIKPGRITAVMGPSGAGKTTFLSALAGKAIGCKTTGSILINGRNESILSYKRIMGFVPQDDIVHGNLTVEENLWFSANCRLSVELSKADKVLIVERVIEFLGLQTVRNSLVGTVEKRGISGGQRKRVNVGLEMVIEPSILLLDEPTSGLDSSSSQLLLRALRREALEGVTISMVVHQPSYTLYKMFDDLVLLAKGGFTVYHGPARRVEEYFAGLGIHVPERVNPPDHFIDILEGIVTPNADISYEELPVRWLLHNGYPVPADLQQISARHSTSMKDVERTNGTSNRVLVEPQPSLAGELWQGMRSKVEEHHDKLRMLLKTKDLSHRRTPGILKQYKYFLGRIGKQRLRDSRIQVIDYLTLLLAGACLGPISDLSDQSFGVYGYPFTIIAVSLLGKIAALRTFSLDKLEYWRESSSGMSSLAYFLAKDTVDHFNTVIKPLVYLSMFYSFANPRSSFTDHYVVLLCLLYCVTGMAYSLAILLQPGAAQLWSAIFPVVLTLFITRPQTSSAMKTLSNLCYPKWALEALVTANAERYDGVWLITRCGVLNGSGFDIHDWGQCLLLLMVTGVIFRILSYVCLLIVRRK</sequence>
<dbReference type="GO" id="GO:0140359">
    <property type="term" value="F:ABC-type transporter activity"/>
    <property type="evidence" value="ECO:0007669"/>
    <property type="project" value="InterPro"/>
</dbReference>
<feature type="chain" id="PRO_5043742206" evidence="10">
    <location>
        <begin position="30"/>
        <end position="1138"/>
    </location>
</feature>
<evidence type="ECO:0000256" key="6">
    <source>
        <dbReference type="ARBA" id="ARBA00022840"/>
    </source>
</evidence>
<evidence type="ECO:0000256" key="4">
    <source>
        <dbReference type="ARBA" id="ARBA00022692"/>
    </source>
</evidence>
<dbReference type="CDD" id="cd03213">
    <property type="entry name" value="ABCG_EPDR"/>
    <property type="match status" value="1"/>
</dbReference>
<organism evidence="12 13">
    <name type="scientific">Cucurbita argyrosperma subsp. sororia</name>
    <dbReference type="NCBI Taxonomy" id="37648"/>
    <lineage>
        <taxon>Eukaryota</taxon>
        <taxon>Viridiplantae</taxon>
        <taxon>Streptophyta</taxon>
        <taxon>Embryophyta</taxon>
        <taxon>Tracheophyta</taxon>
        <taxon>Spermatophyta</taxon>
        <taxon>Magnoliopsida</taxon>
        <taxon>eudicotyledons</taxon>
        <taxon>Gunneridae</taxon>
        <taxon>Pentapetalae</taxon>
        <taxon>rosids</taxon>
        <taxon>fabids</taxon>
        <taxon>Cucurbitales</taxon>
        <taxon>Cucurbitaceae</taxon>
        <taxon>Cucurbiteae</taxon>
        <taxon>Cucurbita</taxon>
    </lineage>
</organism>
<evidence type="ECO:0000256" key="2">
    <source>
        <dbReference type="ARBA" id="ARBA00005814"/>
    </source>
</evidence>
<dbReference type="GO" id="GO:0016887">
    <property type="term" value="F:ATP hydrolysis activity"/>
    <property type="evidence" value="ECO:0007669"/>
    <property type="project" value="InterPro"/>
</dbReference>
<evidence type="ECO:0000256" key="9">
    <source>
        <dbReference type="SAM" id="Phobius"/>
    </source>
</evidence>
<feature type="signal peptide" evidence="10">
    <location>
        <begin position="1"/>
        <end position="29"/>
    </location>
</feature>
<comment type="subcellular location">
    <subcellularLocation>
        <location evidence="1">Membrane</location>
        <topology evidence="1">Multi-pass membrane protein</topology>
    </subcellularLocation>
</comment>
<keyword evidence="13" id="KW-1185">Reference proteome</keyword>
<dbReference type="GO" id="GO:0005524">
    <property type="term" value="F:ATP binding"/>
    <property type="evidence" value="ECO:0007669"/>
    <property type="project" value="UniProtKB-KW"/>
</dbReference>
<dbReference type="InterPro" id="IPR043926">
    <property type="entry name" value="ABCG_dom"/>
</dbReference>
<keyword evidence="8 9" id="KW-0472">Membrane</keyword>
<feature type="domain" description="ABC transporter" evidence="11">
    <location>
        <begin position="533"/>
        <end position="775"/>
    </location>
</feature>
<feature type="transmembrane region" description="Helical" evidence="9">
    <location>
        <begin position="1014"/>
        <end position="1034"/>
    </location>
</feature>
<protein>
    <submittedName>
        <fullName evidence="12">ABC transporter G family member 24</fullName>
    </submittedName>
</protein>
<dbReference type="FunFam" id="3.40.50.300:FF:000367">
    <property type="entry name" value="ABC transporter G family member 24"/>
    <property type="match status" value="1"/>
</dbReference>
<dbReference type="InterPro" id="IPR050352">
    <property type="entry name" value="ABCG_transporters"/>
</dbReference>
<feature type="transmembrane region" description="Helical" evidence="9">
    <location>
        <begin position="938"/>
        <end position="957"/>
    </location>
</feature>
<gene>
    <name evidence="12" type="primary">ABCG24</name>
    <name evidence="12" type="ORF">SDJN03_23218</name>
</gene>
<keyword evidence="3" id="KW-0813">Transport</keyword>
<evidence type="ECO:0000256" key="10">
    <source>
        <dbReference type="SAM" id="SignalP"/>
    </source>
</evidence>
<dbReference type="Pfam" id="PF00005">
    <property type="entry name" value="ABC_tran"/>
    <property type="match status" value="1"/>
</dbReference>
<dbReference type="PROSITE" id="PS50893">
    <property type="entry name" value="ABC_TRANSPORTER_2"/>
    <property type="match status" value="1"/>
</dbReference>
<comment type="caution">
    <text evidence="12">The sequence shown here is derived from an EMBL/GenBank/DDBJ whole genome shotgun (WGS) entry which is preliminary data.</text>
</comment>
<evidence type="ECO:0000256" key="7">
    <source>
        <dbReference type="ARBA" id="ARBA00022989"/>
    </source>
</evidence>
<evidence type="ECO:0000313" key="13">
    <source>
        <dbReference type="Proteomes" id="UP000685013"/>
    </source>
</evidence>
<dbReference type="InterPro" id="IPR017871">
    <property type="entry name" value="ABC_transporter-like_CS"/>
</dbReference>
<feature type="transmembrane region" description="Helical" evidence="9">
    <location>
        <begin position="318"/>
        <end position="340"/>
    </location>
</feature>
<proteinExistence type="inferred from homology"/>
<keyword evidence="5" id="KW-0547">Nucleotide-binding</keyword>
<dbReference type="InterPro" id="IPR003593">
    <property type="entry name" value="AAA+_ATPase"/>
</dbReference>
<evidence type="ECO:0000256" key="3">
    <source>
        <dbReference type="ARBA" id="ARBA00022448"/>
    </source>
</evidence>
<feature type="transmembrane region" description="Helical" evidence="9">
    <location>
        <begin position="1113"/>
        <end position="1135"/>
    </location>
</feature>
<dbReference type="GO" id="GO:0016020">
    <property type="term" value="C:membrane"/>
    <property type="evidence" value="ECO:0007669"/>
    <property type="project" value="UniProtKB-SubCell"/>
</dbReference>
<dbReference type="PANTHER" id="PTHR48041">
    <property type="entry name" value="ABC TRANSPORTER G FAMILY MEMBER 28"/>
    <property type="match status" value="1"/>
</dbReference>
<reference evidence="12 13" key="1">
    <citation type="journal article" date="2021" name="Hortic Res">
        <title>The domestication of Cucurbita argyrosperma as revealed by the genome of its wild relative.</title>
        <authorList>
            <person name="Barrera-Redondo J."/>
            <person name="Sanchez-de la Vega G."/>
            <person name="Aguirre-Liguori J.A."/>
            <person name="Castellanos-Morales G."/>
            <person name="Gutierrez-Guerrero Y.T."/>
            <person name="Aguirre-Dugua X."/>
            <person name="Aguirre-Planter E."/>
            <person name="Tenaillon M.I."/>
            <person name="Lira-Saade R."/>
            <person name="Eguiarte L.E."/>
        </authorList>
    </citation>
    <scope>NUCLEOTIDE SEQUENCE [LARGE SCALE GENOMIC DNA]</scope>
    <source>
        <strain evidence="12">JBR-2021</strain>
    </source>
</reference>
<comment type="similarity">
    <text evidence="2">Belongs to the ABC transporter superfamily. ABCG family. Eye pigment precursor importer (TC 3.A.1.204) subfamily.</text>
</comment>
<keyword evidence="4 9" id="KW-0812">Transmembrane</keyword>
<feature type="non-terminal residue" evidence="12">
    <location>
        <position position="1"/>
    </location>
</feature>
<accession>A0AAV6MCX0</accession>
<name>A0AAV6MCX0_9ROSI</name>
<dbReference type="Pfam" id="PF19055">
    <property type="entry name" value="ABC2_membrane_7"/>
    <property type="match status" value="1"/>
</dbReference>
<dbReference type="PROSITE" id="PS00211">
    <property type="entry name" value="ABC_TRANSPORTER_1"/>
    <property type="match status" value="1"/>
</dbReference>
<evidence type="ECO:0000256" key="1">
    <source>
        <dbReference type="ARBA" id="ARBA00004141"/>
    </source>
</evidence>